<reference evidence="5" key="1">
    <citation type="journal article" date="2013" name="Genetics">
        <title>The draft genome and transcriptome of Panagrellus redivivus are shaped by the harsh demands of a free-living lifestyle.</title>
        <authorList>
            <person name="Srinivasan J."/>
            <person name="Dillman A.R."/>
            <person name="Macchietto M.G."/>
            <person name="Heikkinen L."/>
            <person name="Lakso M."/>
            <person name="Fracchia K.M."/>
            <person name="Antoshechkin I."/>
            <person name="Mortazavi A."/>
            <person name="Wong G."/>
            <person name="Sternberg P.W."/>
        </authorList>
    </citation>
    <scope>NUCLEOTIDE SEQUENCE [LARGE SCALE GENOMIC DNA]</scope>
    <source>
        <strain evidence="5">MT8872</strain>
    </source>
</reference>
<dbReference type="WBParaSite" id="Pan_g2017.t1">
    <property type="protein sequence ID" value="Pan_g2017.t1"/>
    <property type="gene ID" value="Pan_g2017"/>
</dbReference>
<dbReference type="InterPro" id="IPR050328">
    <property type="entry name" value="Dev_Immune_Receptor"/>
</dbReference>
<keyword evidence="3" id="KW-0677">Repeat</keyword>
<dbReference type="Pfam" id="PF13855">
    <property type="entry name" value="LRR_8"/>
    <property type="match status" value="2"/>
</dbReference>
<dbReference type="Gene3D" id="3.80.10.10">
    <property type="entry name" value="Ribonuclease Inhibitor"/>
    <property type="match status" value="2"/>
</dbReference>
<evidence type="ECO:0000313" key="6">
    <source>
        <dbReference type="WBParaSite" id="Pan_g2017.t1"/>
    </source>
</evidence>
<organism evidence="5 6">
    <name type="scientific">Panagrellus redivivus</name>
    <name type="common">Microworm</name>
    <dbReference type="NCBI Taxonomy" id="6233"/>
    <lineage>
        <taxon>Eukaryota</taxon>
        <taxon>Metazoa</taxon>
        <taxon>Ecdysozoa</taxon>
        <taxon>Nematoda</taxon>
        <taxon>Chromadorea</taxon>
        <taxon>Rhabditida</taxon>
        <taxon>Tylenchina</taxon>
        <taxon>Panagrolaimomorpha</taxon>
        <taxon>Panagrolaimoidea</taxon>
        <taxon>Panagrolaimidae</taxon>
        <taxon>Panagrellus</taxon>
    </lineage>
</organism>
<dbReference type="Proteomes" id="UP000492821">
    <property type="component" value="Unassembled WGS sequence"/>
</dbReference>
<keyword evidence="5" id="KW-1185">Reference proteome</keyword>
<evidence type="ECO:0000256" key="3">
    <source>
        <dbReference type="ARBA" id="ARBA00022737"/>
    </source>
</evidence>
<dbReference type="AlphaFoldDB" id="A0A7E4VF66"/>
<dbReference type="SUPFAM" id="SSF52058">
    <property type="entry name" value="L domain-like"/>
    <property type="match status" value="1"/>
</dbReference>
<protein>
    <submittedName>
        <fullName evidence="6">LRRCT domain-containing protein</fullName>
    </submittedName>
</protein>
<evidence type="ECO:0000313" key="5">
    <source>
        <dbReference type="Proteomes" id="UP000492821"/>
    </source>
</evidence>
<keyword evidence="2 4" id="KW-0732">Signal</keyword>
<dbReference type="InterPro" id="IPR001611">
    <property type="entry name" value="Leu-rich_rpt"/>
</dbReference>
<dbReference type="GO" id="GO:0031012">
    <property type="term" value="C:extracellular matrix"/>
    <property type="evidence" value="ECO:0007669"/>
    <property type="project" value="TreeGrafter"/>
</dbReference>
<name>A0A7E4VF66_PANRE</name>
<dbReference type="PANTHER" id="PTHR24373">
    <property type="entry name" value="SLIT RELATED LEUCINE-RICH REPEAT NEURONAL PROTEIN"/>
    <property type="match status" value="1"/>
</dbReference>
<feature type="chain" id="PRO_5028980274" evidence="4">
    <location>
        <begin position="19"/>
        <end position="437"/>
    </location>
</feature>
<keyword evidence="1" id="KW-0433">Leucine-rich repeat</keyword>
<sequence length="437" mass="50723">MKVLIFFELVLFFVLVSSKIPNGCIPTVREITGLSITCYNANFYNVMEHFRNQELYIVEFDGCNPSIGRLKRIPNVTFYRFEIKNCGIEKIDDDAFADVYETIGMLDLRYNSITNFPNLSHWPVLNSVYLSHNKITKIPANSLPKTRWFTYFHIENNRLTEITPFTFAGVNLRMLALSCNNITYVAPETFQMESLKFLFLSYNNITSLPKGIFDFCPNLLISYLDHNKLSELPPDIFKFTRKLLKLDLSYNNFHKLDTKLIWSLTDLTLLNLEHNYLKKLPKELLYTAISLRSFNAANNNLECIDYDFFKNTFNIYMVVLNNNKLTELPAEVFRSLFKIELIDLKNNSLVTLTSNVFTATSPIDNPKELSPGSMIDNNYRILLHGNPIHCDKNIEWLIPHIDELYDRYDIPYETVSTTSSCVTPEKFAGIPINKIKF</sequence>
<dbReference type="InterPro" id="IPR003591">
    <property type="entry name" value="Leu-rich_rpt_typical-subtyp"/>
</dbReference>
<reference evidence="6" key="2">
    <citation type="submission" date="2020-10" db="UniProtKB">
        <authorList>
            <consortium name="WormBaseParasite"/>
        </authorList>
    </citation>
    <scope>IDENTIFICATION</scope>
</reference>
<dbReference type="PANTHER" id="PTHR24373:SF384">
    <property type="entry name" value="LEUCINE RICH REPEAT CONTAINING 38"/>
    <property type="match status" value="1"/>
</dbReference>
<evidence type="ECO:0000256" key="4">
    <source>
        <dbReference type="SAM" id="SignalP"/>
    </source>
</evidence>
<dbReference type="InterPro" id="IPR032675">
    <property type="entry name" value="LRR_dom_sf"/>
</dbReference>
<dbReference type="SMART" id="SM00369">
    <property type="entry name" value="LRR_TYP"/>
    <property type="match status" value="8"/>
</dbReference>
<evidence type="ECO:0000256" key="1">
    <source>
        <dbReference type="ARBA" id="ARBA00022614"/>
    </source>
</evidence>
<dbReference type="GO" id="GO:0005615">
    <property type="term" value="C:extracellular space"/>
    <property type="evidence" value="ECO:0007669"/>
    <property type="project" value="TreeGrafter"/>
</dbReference>
<feature type="signal peptide" evidence="4">
    <location>
        <begin position="1"/>
        <end position="18"/>
    </location>
</feature>
<accession>A0A7E4VF66</accession>
<dbReference type="PROSITE" id="PS51450">
    <property type="entry name" value="LRR"/>
    <property type="match status" value="3"/>
</dbReference>
<evidence type="ECO:0000256" key="2">
    <source>
        <dbReference type="ARBA" id="ARBA00022729"/>
    </source>
</evidence>
<proteinExistence type="predicted"/>